<dbReference type="NCBIfam" id="TIGR04037">
    <property type="entry name" value="LLM_duo_CE1759"/>
    <property type="match status" value="1"/>
</dbReference>
<feature type="region of interest" description="Disordered" evidence="4">
    <location>
        <begin position="148"/>
        <end position="218"/>
    </location>
</feature>
<dbReference type="AlphaFoldDB" id="C7PYU9"/>
<evidence type="ECO:0000259" key="5">
    <source>
        <dbReference type="Pfam" id="PF03358"/>
    </source>
</evidence>
<dbReference type="InParanoid" id="C7PYU9"/>
<dbReference type="InterPro" id="IPR005025">
    <property type="entry name" value="FMN_Rdtase-like_dom"/>
</dbReference>
<feature type="domain" description="NADPH-dependent FMN reductase-like" evidence="5">
    <location>
        <begin position="226"/>
        <end position="376"/>
    </location>
</feature>
<dbReference type="PANTHER" id="PTHR43408">
    <property type="entry name" value="FMN REDUCTASE (NADPH)"/>
    <property type="match status" value="1"/>
</dbReference>
<evidence type="ECO:0000256" key="2">
    <source>
        <dbReference type="ARBA" id="ARBA00022643"/>
    </source>
</evidence>
<dbReference type="SUPFAM" id="SSF52218">
    <property type="entry name" value="Flavoproteins"/>
    <property type="match status" value="1"/>
</dbReference>
<keyword evidence="1" id="KW-0285">Flavoprotein</keyword>
<dbReference type="STRING" id="479433.Caci_0568"/>
<organism evidence="6 7">
    <name type="scientific">Catenulispora acidiphila (strain DSM 44928 / JCM 14897 / NBRC 102108 / NRRL B-24433 / ID139908)</name>
    <dbReference type="NCBI Taxonomy" id="479433"/>
    <lineage>
        <taxon>Bacteria</taxon>
        <taxon>Bacillati</taxon>
        <taxon>Actinomycetota</taxon>
        <taxon>Actinomycetes</taxon>
        <taxon>Catenulisporales</taxon>
        <taxon>Catenulisporaceae</taxon>
        <taxon>Catenulispora</taxon>
    </lineage>
</organism>
<reference evidence="6 7" key="1">
    <citation type="journal article" date="2009" name="Stand. Genomic Sci.">
        <title>Complete genome sequence of Catenulispora acidiphila type strain (ID 139908).</title>
        <authorList>
            <person name="Copeland A."/>
            <person name="Lapidus A."/>
            <person name="Glavina Del Rio T."/>
            <person name="Nolan M."/>
            <person name="Lucas S."/>
            <person name="Chen F."/>
            <person name="Tice H."/>
            <person name="Cheng J.F."/>
            <person name="Bruce D."/>
            <person name="Goodwin L."/>
            <person name="Pitluck S."/>
            <person name="Mikhailova N."/>
            <person name="Pati A."/>
            <person name="Ivanova N."/>
            <person name="Mavromatis K."/>
            <person name="Chen A."/>
            <person name="Palaniappan K."/>
            <person name="Chain P."/>
            <person name="Land M."/>
            <person name="Hauser L."/>
            <person name="Chang Y.J."/>
            <person name="Jeffries C.D."/>
            <person name="Chertkov O."/>
            <person name="Brettin T."/>
            <person name="Detter J.C."/>
            <person name="Han C."/>
            <person name="Ali Z."/>
            <person name="Tindall B.J."/>
            <person name="Goker M."/>
            <person name="Bristow J."/>
            <person name="Eisen J.A."/>
            <person name="Markowitz V."/>
            <person name="Hugenholtz P."/>
            <person name="Kyrpides N.C."/>
            <person name="Klenk H.P."/>
        </authorList>
    </citation>
    <scope>NUCLEOTIDE SEQUENCE [LARGE SCALE GENOMIC DNA]</scope>
    <source>
        <strain evidence="7">DSM 44928 / JCM 14897 / NBRC 102108 / NRRL B-24433 / ID139908</strain>
    </source>
</reference>
<dbReference type="EMBL" id="CP001700">
    <property type="protein sequence ID" value="ACU69505.1"/>
    <property type="molecule type" value="Genomic_DNA"/>
</dbReference>
<feature type="compositionally biased region" description="Low complexity" evidence="4">
    <location>
        <begin position="199"/>
        <end position="212"/>
    </location>
</feature>
<dbReference type="InterPro" id="IPR023932">
    <property type="entry name" value="CE1759_FMN_reduct"/>
</dbReference>
<evidence type="ECO:0000313" key="7">
    <source>
        <dbReference type="Proteomes" id="UP000000851"/>
    </source>
</evidence>
<protein>
    <submittedName>
        <fullName evidence="6">NADPH-dependent FMN reductase</fullName>
    </submittedName>
</protein>
<keyword evidence="2" id="KW-0288">FMN</keyword>
<gene>
    <name evidence="6" type="ordered locus">Caci_0568</name>
</gene>
<dbReference type="PANTHER" id="PTHR43408:SF2">
    <property type="entry name" value="FMN REDUCTASE (NADPH)"/>
    <property type="match status" value="1"/>
</dbReference>
<dbReference type="InterPro" id="IPR029039">
    <property type="entry name" value="Flavoprotein-like_sf"/>
</dbReference>
<dbReference type="eggNOG" id="COG0431">
    <property type="taxonomic scope" value="Bacteria"/>
</dbReference>
<evidence type="ECO:0000256" key="4">
    <source>
        <dbReference type="SAM" id="MobiDB-lite"/>
    </source>
</evidence>
<accession>C7PYU9</accession>
<evidence type="ECO:0000256" key="1">
    <source>
        <dbReference type="ARBA" id="ARBA00022630"/>
    </source>
</evidence>
<dbReference type="Proteomes" id="UP000000851">
    <property type="component" value="Chromosome"/>
</dbReference>
<name>C7PYU9_CATAD</name>
<keyword evidence="7" id="KW-1185">Reference proteome</keyword>
<evidence type="ECO:0000313" key="6">
    <source>
        <dbReference type="EMBL" id="ACU69505.1"/>
    </source>
</evidence>
<dbReference type="GO" id="GO:0016491">
    <property type="term" value="F:oxidoreductase activity"/>
    <property type="evidence" value="ECO:0007669"/>
    <property type="project" value="UniProtKB-KW"/>
</dbReference>
<dbReference type="Gene3D" id="3.40.50.360">
    <property type="match status" value="1"/>
</dbReference>
<proteinExistence type="predicted"/>
<dbReference type="HOGENOM" id="CLU_637269_0_0_11"/>
<dbReference type="KEGG" id="cai:Caci_0568"/>
<feature type="compositionally biased region" description="Low complexity" evidence="4">
    <location>
        <begin position="148"/>
        <end position="161"/>
    </location>
</feature>
<evidence type="ECO:0000256" key="3">
    <source>
        <dbReference type="ARBA" id="ARBA00023002"/>
    </source>
</evidence>
<keyword evidence="3" id="KW-0560">Oxidoreductase</keyword>
<sequence>MSAYEAADNAFGDEGYPPPGNSAWFGGAPGVPALPGDGAPANGHEFAPAAGFGTAPGGFGAAIGTAFADAGFGAMPTGGGDFGGANGAGFGGANGSGSGGASGTGSGGANGASYGGANGGGYGAGDGFGGTNGSGSGSGGANGAGFGASHSSGTGSGSTSGRTALPDYPASSPNAVAYTDPGFGRQDFSAPPATRHAADPTSSSALLPALAHPGPPRPGPAGDVLRLVAVTAGLGQPSTARILADRLAEAARARLGERGRQVLVEVLELRDLALDIAGAMVAGFPGAKLRAALDAVEGADGLIAVSPIYTASYSGLFKSFFDVLDKDALTGKPTLIAATGGTARHSLALDHALRPMFAYLRAFMVPTAVFAASEDWASTGENSLNERISRAGTELGDLMAGTPAAGRRRRDEFEDVVPFEQRMAALRSGI</sequence>
<dbReference type="Pfam" id="PF03358">
    <property type="entry name" value="FMN_red"/>
    <property type="match status" value="1"/>
</dbReference>
<dbReference type="InterPro" id="IPR051814">
    <property type="entry name" value="NAD(P)H-dep_FMN_reductase"/>
</dbReference>